<comment type="function">
    <text evidence="12">Catalyzes the oxidation of L-aspartate to iminoaspartate.</text>
</comment>
<evidence type="ECO:0000256" key="10">
    <source>
        <dbReference type="ARBA" id="ARBA00048305"/>
    </source>
</evidence>
<dbReference type="Pfam" id="PF02910">
    <property type="entry name" value="Succ_DH_flav_C"/>
    <property type="match status" value="1"/>
</dbReference>
<evidence type="ECO:0000259" key="13">
    <source>
        <dbReference type="Pfam" id="PF00890"/>
    </source>
</evidence>
<dbReference type="GO" id="GO:0008734">
    <property type="term" value="F:L-aspartate oxidase activity"/>
    <property type="evidence" value="ECO:0007669"/>
    <property type="project" value="UniProtKB-EC"/>
</dbReference>
<keyword evidence="16" id="KW-1185">Reference proteome</keyword>
<dbReference type="InterPro" id="IPR003953">
    <property type="entry name" value="FAD-dep_OxRdtase_2_FAD-bd"/>
</dbReference>
<evidence type="ECO:0000256" key="2">
    <source>
        <dbReference type="ARBA" id="ARBA00004950"/>
    </source>
</evidence>
<evidence type="ECO:0000256" key="1">
    <source>
        <dbReference type="ARBA" id="ARBA00001974"/>
    </source>
</evidence>
<dbReference type="InterPro" id="IPR027477">
    <property type="entry name" value="Succ_DH/fumarate_Rdtase_cat_sf"/>
</dbReference>
<keyword evidence="9 12" id="KW-0560">Oxidoreductase</keyword>
<dbReference type="NCBIfam" id="NF005978">
    <property type="entry name" value="PRK08071.1"/>
    <property type="match status" value="1"/>
</dbReference>
<keyword evidence="8 12" id="KW-0274">FAD</keyword>
<comment type="pathway">
    <text evidence="2 12">Cofactor biosynthesis; NAD(+) biosynthesis; iminoaspartate from L-aspartate (oxidase route): step 1/1.</text>
</comment>
<evidence type="ECO:0000259" key="14">
    <source>
        <dbReference type="Pfam" id="PF02910"/>
    </source>
</evidence>
<dbReference type="EC" id="1.4.3.16" evidence="4 11"/>
<feature type="domain" description="FAD-dependent oxidoreductase 2 FAD-binding" evidence="13">
    <location>
        <begin position="4"/>
        <end position="371"/>
    </location>
</feature>
<dbReference type="InterPro" id="IPR037099">
    <property type="entry name" value="Fum_R/Succ_DH_flav-like_C_sf"/>
</dbReference>
<evidence type="ECO:0000256" key="8">
    <source>
        <dbReference type="ARBA" id="ARBA00022827"/>
    </source>
</evidence>
<dbReference type="Gene3D" id="3.50.50.60">
    <property type="entry name" value="FAD/NAD(P)-binding domain"/>
    <property type="match status" value="1"/>
</dbReference>
<protein>
    <recommendedName>
        <fullName evidence="5 11">L-aspartate oxidase</fullName>
        <ecNumber evidence="4 11">1.4.3.16</ecNumber>
    </recommendedName>
</protein>
<evidence type="ECO:0000256" key="12">
    <source>
        <dbReference type="RuleBase" id="RU362049"/>
    </source>
</evidence>
<accession>A0ABV1F167</accession>
<dbReference type="Proteomes" id="UP001465426">
    <property type="component" value="Unassembled WGS sequence"/>
</dbReference>
<feature type="domain" description="Fumarate reductase/succinate dehydrogenase flavoprotein-like C-terminal" evidence="14">
    <location>
        <begin position="415"/>
        <end position="521"/>
    </location>
</feature>
<comment type="catalytic activity">
    <reaction evidence="10">
        <text>L-aspartate + O2 = iminosuccinate + H2O2</text>
        <dbReference type="Rhea" id="RHEA:25876"/>
        <dbReference type="ChEBI" id="CHEBI:15379"/>
        <dbReference type="ChEBI" id="CHEBI:16240"/>
        <dbReference type="ChEBI" id="CHEBI:29991"/>
        <dbReference type="ChEBI" id="CHEBI:77875"/>
        <dbReference type="EC" id="1.4.3.16"/>
    </reaction>
    <physiologicalReaction direction="left-to-right" evidence="10">
        <dbReference type="Rhea" id="RHEA:25877"/>
    </physiologicalReaction>
</comment>
<name>A0ABV1F167_9BACI</name>
<comment type="caution">
    <text evidence="15">The sequence shown here is derived from an EMBL/GenBank/DDBJ whole genome shotgun (WGS) entry which is preliminary data.</text>
</comment>
<dbReference type="InterPro" id="IPR036188">
    <property type="entry name" value="FAD/NAD-bd_sf"/>
</dbReference>
<evidence type="ECO:0000313" key="16">
    <source>
        <dbReference type="Proteomes" id="UP001465426"/>
    </source>
</evidence>
<reference evidence="15 16" key="1">
    <citation type="submission" date="2024-03" db="EMBL/GenBank/DDBJ databases">
        <title>Human intestinal bacterial collection.</title>
        <authorList>
            <person name="Pauvert C."/>
            <person name="Hitch T.C.A."/>
            <person name="Clavel T."/>
        </authorList>
    </citation>
    <scope>NUCLEOTIDE SEQUENCE [LARGE SCALE GENOMIC DNA]</scope>
    <source>
        <strain evidence="15 16">CLA-SR-H024</strain>
    </source>
</reference>
<keyword evidence="6 12" id="KW-0285">Flavoprotein</keyword>
<evidence type="ECO:0000256" key="3">
    <source>
        <dbReference type="ARBA" id="ARBA00008562"/>
    </source>
</evidence>
<evidence type="ECO:0000256" key="9">
    <source>
        <dbReference type="ARBA" id="ARBA00023002"/>
    </source>
</evidence>
<dbReference type="InterPro" id="IPR005288">
    <property type="entry name" value="NadB"/>
</dbReference>
<evidence type="ECO:0000256" key="4">
    <source>
        <dbReference type="ARBA" id="ARBA00012173"/>
    </source>
</evidence>
<evidence type="ECO:0000313" key="15">
    <source>
        <dbReference type="EMBL" id="MEQ2467107.1"/>
    </source>
</evidence>
<dbReference type="NCBIfam" id="TIGR00551">
    <property type="entry name" value="nadB"/>
    <property type="match status" value="1"/>
</dbReference>
<dbReference type="RefSeq" id="WP_341193014.1">
    <property type="nucleotide sequence ID" value="NZ_JBBMFN010000042.1"/>
</dbReference>
<dbReference type="PANTHER" id="PTHR42716:SF2">
    <property type="entry name" value="L-ASPARTATE OXIDASE, CHLOROPLASTIC"/>
    <property type="match status" value="1"/>
</dbReference>
<dbReference type="InterPro" id="IPR015939">
    <property type="entry name" value="Fum_Rdtase/Succ_DH_flav-like_C"/>
</dbReference>
<dbReference type="Gene3D" id="1.20.58.100">
    <property type="entry name" value="Fumarate reductase/succinate dehydrogenase flavoprotein-like, C-terminal domain"/>
    <property type="match status" value="1"/>
</dbReference>
<dbReference type="Gene3D" id="3.90.700.10">
    <property type="entry name" value="Succinate dehydrogenase/fumarate reductase flavoprotein, catalytic domain"/>
    <property type="match status" value="1"/>
</dbReference>
<evidence type="ECO:0000256" key="7">
    <source>
        <dbReference type="ARBA" id="ARBA00022642"/>
    </source>
</evidence>
<comment type="similarity">
    <text evidence="3 12">Belongs to the FAD-dependent oxidoreductase 2 family. NadB subfamily.</text>
</comment>
<evidence type="ECO:0000256" key="11">
    <source>
        <dbReference type="NCBIfam" id="TIGR00551"/>
    </source>
</evidence>
<evidence type="ECO:0000256" key="5">
    <source>
        <dbReference type="ARBA" id="ARBA00021901"/>
    </source>
</evidence>
<evidence type="ECO:0000256" key="6">
    <source>
        <dbReference type="ARBA" id="ARBA00022630"/>
    </source>
</evidence>
<dbReference type="PANTHER" id="PTHR42716">
    <property type="entry name" value="L-ASPARTATE OXIDASE"/>
    <property type="match status" value="1"/>
</dbReference>
<keyword evidence="7 12" id="KW-0662">Pyridine nucleotide biosynthesis</keyword>
<proteinExistence type="inferred from homology"/>
<dbReference type="EMBL" id="JBBMFN010000042">
    <property type="protein sequence ID" value="MEQ2467107.1"/>
    <property type="molecule type" value="Genomic_DNA"/>
</dbReference>
<dbReference type="SUPFAM" id="SSF51905">
    <property type="entry name" value="FAD/NAD(P)-binding domain"/>
    <property type="match status" value="1"/>
</dbReference>
<organism evidence="15 16">
    <name type="scientific">Niallia hominis</name>
    <dbReference type="NCBI Taxonomy" id="3133173"/>
    <lineage>
        <taxon>Bacteria</taxon>
        <taxon>Bacillati</taxon>
        <taxon>Bacillota</taxon>
        <taxon>Bacilli</taxon>
        <taxon>Bacillales</taxon>
        <taxon>Bacillaceae</taxon>
        <taxon>Niallia</taxon>
    </lineage>
</organism>
<comment type="subcellular location">
    <subcellularLocation>
        <location evidence="12">Cytoplasm</location>
    </subcellularLocation>
</comment>
<comment type="cofactor">
    <cofactor evidence="1 12">
        <name>FAD</name>
        <dbReference type="ChEBI" id="CHEBI:57692"/>
    </cofactor>
</comment>
<dbReference type="SUPFAM" id="SSF46977">
    <property type="entry name" value="Succinate dehydrogenase/fumarate reductase flavoprotein C-terminal domain"/>
    <property type="match status" value="1"/>
</dbReference>
<dbReference type="SUPFAM" id="SSF56425">
    <property type="entry name" value="Succinate dehydrogenase/fumarate reductase flavoprotein, catalytic domain"/>
    <property type="match status" value="1"/>
</dbReference>
<dbReference type="Pfam" id="PF00890">
    <property type="entry name" value="FAD_binding_2"/>
    <property type="match status" value="1"/>
</dbReference>
<gene>
    <name evidence="15" type="primary">nadB</name>
    <name evidence="15" type="ORF">WMO63_15745</name>
</gene>
<sequence>MDADVLIIGSGIASLQLAKKLSTDLNVIILTKSQAEMSNSYLAQGGIAASMGDSDDYRKHALDTLEAGRFHNNPEVVAEMTRAAPSLINELWHDGCRFDEDTAGKLALGMEGAHSEKRIVHSGGDTTGKQVMNYLTETMTNNIEIIENVFVYELMVNTNTNQCFGAKGILPDGTRSEFYSAHTVIATGGCGKLFAYSSSASTITGDGIALAYLAGASISDMEFIQFHPTLLYVNGKTVGLISEAVRGDGARLVTASGEYVMEKVHPYKDLAPRHIVSQTIYQYLSKGETVYLDISMIANFQERFPSITKMCVEQGIDLQKGLLPVAPGSHFLMGGVDTDLYGRTTVHNLYAIGEAACTGFHGANRLASNSLLEGLYMGGKLAKLLQKSPKIKEQCIKTDNKERNPNFSPIFPEKAEIQRRMMENVGIVRNEINLRMHLQWLEEFGISDRFKLSLENKSIEEIEKYFMLMTAFLITKSALERKESRGGHFRSDYPVERDEWMKKKVSFKRERTKENQNEPIKIAETTGSIFYGRYRRT</sequence>